<dbReference type="InterPro" id="IPR000994">
    <property type="entry name" value="Pept_M24"/>
</dbReference>
<dbReference type="EMBL" id="FZOH01000009">
    <property type="protein sequence ID" value="SNS83979.1"/>
    <property type="molecule type" value="Genomic_DNA"/>
</dbReference>
<dbReference type="PANTHER" id="PTHR46112:SF2">
    <property type="entry name" value="XAA-PRO AMINOPEPTIDASE P-RELATED"/>
    <property type="match status" value="1"/>
</dbReference>
<keyword evidence="4" id="KW-1185">Reference proteome</keyword>
<dbReference type="Pfam" id="PF01321">
    <property type="entry name" value="Creatinase_N"/>
    <property type="match status" value="1"/>
</dbReference>
<dbReference type="InterPro" id="IPR036005">
    <property type="entry name" value="Creatinase/aminopeptidase-like"/>
</dbReference>
<organism evidence="3 4">
    <name type="scientific">Geodermatophilus saharensis</name>
    <dbReference type="NCBI Taxonomy" id="1137994"/>
    <lineage>
        <taxon>Bacteria</taxon>
        <taxon>Bacillati</taxon>
        <taxon>Actinomycetota</taxon>
        <taxon>Actinomycetes</taxon>
        <taxon>Geodermatophilales</taxon>
        <taxon>Geodermatophilaceae</taxon>
        <taxon>Geodermatophilus</taxon>
    </lineage>
</organism>
<dbReference type="AlphaFoldDB" id="A0A239HRK5"/>
<dbReference type="Pfam" id="PF00557">
    <property type="entry name" value="Peptidase_M24"/>
    <property type="match status" value="1"/>
</dbReference>
<evidence type="ECO:0000259" key="1">
    <source>
        <dbReference type="Pfam" id="PF00557"/>
    </source>
</evidence>
<dbReference type="OrthoDB" id="9806388at2"/>
<dbReference type="RefSeq" id="WP_089405641.1">
    <property type="nucleotide sequence ID" value="NZ_FZOH01000009.1"/>
</dbReference>
<dbReference type="Gene3D" id="3.90.230.10">
    <property type="entry name" value="Creatinase/methionine aminopeptidase superfamily"/>
    <property type="match status" value="1"/>
</dbReference>
<dbReference type="PRINTS" id="PR00599">
    <property type="entry name" value="MAPEPTIDASE"/>
</dbReference>
<dbReference type="GO" id="GO:0004177">
    <property type="term" value="F:aminopeptidase activity"/>
    <property type="evidence" value="ECO:0007669"/>
    <property type="project" value="UniProtKB-KW"/>
</dbReference>
<dbReference type="InterPro" id="IPR001714">
    <property type="entry name" value="Pept_M24_MAP"/>
</dbReference>
<dbReference type="Proteomes" id="UP000198386">
    <property type="component" value="Unassembled WGS sequence"/>
</dbReference>
<gene>
    <name evidence="3" type="ORF">SAMN04488107_3983</name>
</gene>
<dbReference type="InterPro" id="IPR000587">
    <property type="entry name" value="Creatinase_N"/>
</dbReference>
<dbReference type="Gene3D" id="3.40.350.10">
    <property type="entry name" value="Creatinase/prolidase N-terminal domain"/>
    <property type="match status" value="1"/>
</dbReference>
<dbReference type="PANTHER" id="PTHR46112">
    <property type="entry name" value="AMINOPEPTIDASE"/>
    <property type="match status" value="1"/>
</dbReference>
<reference evidence="4" key="1">
    <citation type="submission" date="2017-06" db="EMBL/GenBank/DDBJ databases">
        <authorList>
            <person name="Varghese N."/>
            <person name="Submissions S."/>
        </authorList>
    </citation>
    <scope>NUCLEOTIDE SEQUENCE [LARGE SCALE GENOMIC DNA]</scope>
    <source>
        <strain evidence="4">DSM 45423</strain>
    </source>
</reference>
<dbReference type="InterPro" id="IPR029149">
    <property type="entry name" value="Creatin/AminoP/Spt16_N"/>
</dbReference>
<dbReference type="SUPFAM" id="SSF53092">
    <property type="entry name" value="Creatinase/prolidase N-terminal domain"/>
    <property type="match status" value="1"/>
</dbReference>
<feature type="domain" description="Peptidase M24" evidence="1">
    <location>
        <begin position="181"/>
        <end position="390"/>
    </location>
</feature>
<evidence type="ECO:0000259" key="2">
    <source>
        <dbReference type="Pfam" id="PF01321"/>
    </source>
</evidence>
<name>A0A239HRK5_9ACTN</name>
<evidence type="ECO:0000313" key="3">
    <source>
        <dbReference type="EMBL" id="SNS83979.1"/>
    </source>
</evidence>
<dbReference type="GO" id="GO:0008235">
    <property type="term" value="F:metalloexopeptidase activity"/>
    <property type="evidence" value="ECO:0007669"/>
    <property type="project" value="UniProtKB-ARBA"/>
</dbReference>
<proteinExistence type="predicted"/>
<sequence>MNVHAVGAIRAALQSRGLAGYIAYTPSSVFYVTGFRSYFVSEWWRMHGTVLAFVPADESQPVTLLVSDFEAGTAADAAPEVALSTYRLWVDLSTAEQMAVRPDAGVPLRPEQWDDAEVDRRVSEVLAGLGMAAGSVATELGHMNGATSARLRRCAPDATWVDFTDEVYAIRLVKQEWEIDRLRRGVELSEAGMSYAAGHLEKGMTAQDVRALYQVGVAQETVGNQRYHGYSDNWVLPTVGGTTSAGYGAVSAGLQPGDLVKFDCGVTIGGYRSDGGRTFAFGHASDAARRLYDVVARAQEIARSAIAPGVVIGDVYRAAMDHVHANGYPTFNRGHIGHSIGIDSFHEEPPYLGPACRQTFEVGMVFAVEVPTYTPDVGAMMVEDLVVVREGGAEVLHRLSHDLIVV</sequence>
<keyword evidence="3" id="KW-0645">Protease</keyword>
<protein>
    <submittedName>
        <fullName evidence="3">Xaa-Pro aminopeptidase</fullName>
    </submittedName>
</protein>
<dbReference type="SUPFAM" id="SSF55920">
    <property type="entry name" value="Creatinase/aminopeptidase"/>
    <property type="match status" value="1"/>
</dbReference>
<feature type="domain" description="Creatinase N-terminal" evidence="2">
    <location>
        <begin position="8"/>
        <end position="173"/>
    </location>
</feature>
<keyword evidence="3" id="KW-0378">Hydrolase</keyword>
<accession>A0A239HRK5</accession>
<dbReference type="CDD" id="cd01066">
    <property type="entry name" value="APP_MetAP"/>
    <property type="match status" value="1"/>
</dbReference>
<keyword evidence="3" id="KW-0031">Aminopeptidase</keyword>
<evidence type="ECO:0000313" key="4">
    <source>
        <dbReference type="Proteomes" id="UP000198386"/>
    </source>
</evidence>
<dbReference type="InterPro" id="IPR050659">
    <property type="entry name" value="Peptidase_M24B"/>
</dbReference>